<proteinExistence type="predicted"/>
<dbReference type="RefSeq" id="WP_240826827.1">
    <property type="nucleotide sequence ID" value="NZ_JAKWBL010000001.1"/>
</dbReference>
<gene>
    <name evidence="1" type="ORF">MKP09_05755</name>
</gene>
<comment type="caution">
    <text evidence="1">The sequence shown here is derived from an EMBL/GenBank/DDBJ whole genome shotgun (WGS) entry which is preliminary data.</text>
</comment>
<dbReference type="Proteomes" id="UP001202248">
    <property type="component" value="Unassembled WGS sequence"/>
</dbReference>
<evidence type="ECO:0008006" key="3">
    <source>
        <dbReference type="Google" id="ProtNLM"/>
    </source>
</evidence>
<evidence type="ECO:0000313" key="1">
    <source>
        <dbReference type="EMBL" id="MCH5597442.1"/>
    </source>
</evidence>
<accession>A0ABS9SGE9</accession>
<reference evidence="1 2" key="1">
    <citation type="submission" date="2022-02" db="EMBL/GenBank/DDBJ databases">
        <authorList>
            <person name="Min J."/>
        </authorList>
    </citation>
    <scope>NUCLEOTIDE SEQUENCE [LARGE SCALE GENOMIC DNA]</scope>
    <source>
        <strain evidence="1 2">GR10-1</strain>
    </source>
</reference>
<sequence>MKKYVFLLSLSIGSSIMGFSQDLLGLSTGNYAGITGMNLNPASIVDSRLKFDLNLIGVSNYYSNNYLSVKRDALIKGSFSRISIRIGHWCKKTCCMKINWQQTNE</sequence>
<dbReference type="EMBL" id="JAKWBL010000001">
    <property type="protein sequence ID" value="MCH5597442.1"/>
    <property type="molecule type" value="Genomic_DNA"/>
</dbReference>
<evidence type="ECO:0000313" key="2">
    <source>
        <dbReference type="Proteomes" id="UP001202248"/>
    </source>
</evidence>
<name>A0ABS9SGE9_9BACT</name>
<protein>
    <recommendedName>
        <fullName evidence="3">DUF5723 domain-containing protein</fullName>
    </recommendedName>
</protein>
<keyword evidence="2" id="KW-1185">Reference proteome</keyword>
<organism evidence="1 2">
    <name type="scientific">Niabella ginsengisoli</name>
    <dbReference type="NCBI Taxonomy" id="522298"/>
    <lineage>
        <taxon>Bacteria</taxon>
        <taxon>Pseudomonadati</taxon>
        <taxon>Bacteroidota</taxon>
        <taxon>Chitinophagia</taxon>
        <taxon>Chitinophagales</taxon>
        <taxon>Chitinophagaceae</taxon>
        <taxon>Niabella</taxon>
    </lineage>
</organism>